<dbReference type="SUPFAM" id="SSF53474">
    <property type="entry name" value="alpha/beta-Hydrolases"/>
    <property type="match status" value="1"/>
</dbReference>
<dbReference type="Gene3D" id="1.10.10.10">
    <property type="entry name" value="Winged helix-like DNA-binding domain superfamily/Winged helix DNA-binding domain"/>
    <property type="match status" value="1"/>
</dbReference>
<dbReference type="EMBL" id="CP060713">
    <property type="protein sequence ID" value="QNN52375.1"/>
    <property type="molecule type" value="Genomic_DNA"/>
</dbReference>
<dbReference type="PANTHER" id="PTHR43433">
    <property type="entry name" value="HYDROLASE, ALPHA/BETA FOLD FAMILY PROTEIN"/>
    <property type="match status" value="1"/>
</dbReference>
<gene>
    <name evidence="2" type="ORF">H9L09_18135</name>
</gene>
<protein>
    <submittedName>
        <fullName evidence="2">Alpha/beta fold hydrolase</fullName>
    </submittedName>
</protein>
<dbReference type="SMART" id="SM00421">
    <property type="entry name" value="HTH_LUXR"/>
    <property type="match status" value="1"/>
</dbReference>
<proteinExistence type="predicted"/>
<dbReference type="PRINTS" id="PR00038">
    <property type="entry name" value="HTHLUXR"/>
</dbReference>
<dbReference type="RefSeq" id="WP_187578217.1">
    <property type="nucleotide sequence ID" value="NZ_CP060713.1"/>
</dbReference>
<dbReference type="PANTHER" id="PTHR43433:SF8">
    <property type="entry name" value="BIFUNCTIONAL LIPASE_ADENYLATE CYCLASE LIPJ"/>
    <property type="match status" value="1"/>
</dbReference>
<dbReference type="CDD" id="cd06170">
    <property type="entry name" value="LuxR_C_like"/>
    <property type="match status" value="1"/>
</dbReference>
<dbReference type="Pfam" id="PF00196">
    <property type="entry name" value="GerE"/>
    <property type="match status" value="1"/>
</dbReference>
<dbReference type="KEGG" id="nmes:H9L09_18135"/>
<evidence type="ECO:0000313" key="2">
    <source>
        <dbReference type="EMBL" id="QNN52375.1"/>
    </source>
</evidence>
<dbReference type="SUPFAM" id="SSF46894">
    <property type="entry name" value="C-terminal effector domain of the bipartite response regulators"/>
    <property type="match status" value="1"/>
</dbReference>
<dbReference type="InterPro" id="IPR016032">
    <property type="entry name" value="Sig_transdc_resp-reg_C-effctor"/>
</dbReference>
<name>A0A7G9R9V0_9ACTN</name>
<dbReference type="InterPro" id="IPR036388">
    <property type="entry name" value="WH-like_DNA-bd_sf"/>
</dbReference>
<feature type="domain" description="HTH luxR-type" evidence="1">
    <location>
        <begin position="292"/>
        <end position="357"/>
    </location>
</feature>
<dbReference type="GO" id="GO:0016787">
    <property type="term" value="F:hydrolase activity"/>
    <property type="evidence" value="ECO:0007669"/>
    <property type="project" value="UniProtKB-KW"/>
</dbReference>
<keyword evidence="3" id="KW-1185">Reference proteome</keyword>
<dbReference type="Gene3D" id="3.40.50.1820">
    <property type="entry name" value="alpha/beta hydrolase"/>
    <property type="match status" value="1"/>
</dbReference>
<sequence>MTTRQQIRFARAADGVRIGYATHGQGPPLVKVAHWMTHLEHDWDSPVWRHWLGELGRRRTVVRYDARDTGLSDRDVAEVSLEGWLADLEAVVDAAGCERFPLLALCQAGPVAIAYAARHPERVSELVLIGTYAVGRYRRGSEREHREAEAMLALMQDGWAADNPAMRHLWASRMMPDAAADELRWFDELAEWSASAAGAVRHMRVRYALDVTEAARSVVAPTLVLHARRDGVVPFDLGRELAALIPRARFVPLESRNHLLRVDEPAWDQLWSEVDSFLGTAPAPEPASSGRANQALATLTAREAEVLGLVAEGRSNQEIAGRLVLSERTVERHLAHVYAKLGLSGRAGRAAAAAALARG</sequence>
<dbReference type="InterPro" id="IPR000073">
    <property type="entry name" value="AB_hydrolase_1"/>
</dbReference>
<keyword evidence="2" id="KW-0378">Hydrolase</keyword>
<dbReference type="Pfam" id="PF00561">
    <property type="entry name" value="Abhydrolase_1"/>
    <property type="match status" value="1"/>
</dbReference>
<reference evidence="2 3" key="1">
    <citation type="submission" date="2020-08" db="EMBL/GenBank/DDBJ databases">
        <title>Genome sequence of Nocardioides mesophilus KACC 16243T.</title>
        <authorList>
            <person name="Hyun D.-W."/>
            <person name="Bae J.-W."/>
        </authorList>
    </citation>
    <scope>NUCLEOTIDE SEQUENCE [LARGE SCALE GENOMIC DNA]</scope>
    <source>
        <strain evidence="2 3">KACC 16243</strain>
    </source>
</reference>
<dbReference type="Proteomes" id="UP000515947">
    <property type="component" value="Chromosome"/>
</dbReference>
<dbReference type="InterPro" id="IPR029058">
    <property type="entry name" value="AB_hydrolase_fold"/>
</dbReference>
<accession>A0A7G9R9V0</accession>
<dbReference type="PRINTS" id="PR00111">
    <property type="entry name" value="ABHYDROLASE"/>
</dbReference>
<evidence type="ECO:0000313" key="3">
    <source>
        <dbReference type="Proteomes" id="UP000515947"/>
    </source>
</evidence>
<dbReference type="AlphaFoldDB" id="A0A7G9R9V0"/>
<dbReference type="InterPro" id="IPR050471">
    <property type="entry name" value="AB_hydrolase"/>
</dbReference>
<dbReference type="PROSITE" id="PS00622">
    <property type="entry name" value="HTH_LUXR_1"/>
    <property type="match status" value="1"/>
</dbReference>
<dbReference type="GO" id="GO:0003677">
    <property type="term" value="F:DNA binding"/>
    <property type="evidence" value="ECO:0007669"/>
    <property type="project" value="InterPro"/>
</dbReference>
<dbReference type="GO" id="GO:0006355">
    <property type="term" value="P:regulation of DNA-templated transcription"/>
    <property type="evidence" value="ECO:0007669"/>
    <property type="project" value="InterPro"/>
</dbReference>
<organism evidence="2 3">
    <name type="scientific">Nocardioides mesophilus</name>
    <dbReference type="NCBI Taxonomy" id="433659"/>
    <lineage>
        <taxon>Bacteria</taxon>
        <taxon>Bacillati</taxon>
        <taxon>Actinomycetota</taxon>
        <taxon>Actinomycetes</taxon>
        <taxon>Propionibacteriales</taxon>
        <taxon>Nocardioidaceae</taxon>
        <taxon>Nocardioides</taxon>
    </lineage>
</organism>
<dbReference type="InterPro" id="IPR000792">
    <property type="entry name" value="Tscrpt_reg_LuxR_C"/>
</dbReference>
<dbReference type="PROSITE" id="PS50043">
    <property type="entry name" value="HTH_LUXR_2"/>
    <property type="match status" value="1"/>
</dbReference>
<evidence type="ECO:0000259" key="1">
    <source>
        <dbReference type="PROSITE" id="PS50043"/>
    </source>
</evidence>